<dbReference type="InterPro" id="IPR036097">
    <property type="entry name" value="HisK_dim/P_sf"/>
</dbReference>
<keyword evidence="5 9" id="KW-0418">Kinase</keyword>
<dbReference type="Pfam" id="PF13424">
    <property type="entry name" value="TPR_12"/>
    <property type="match status" value="1"/>
</dbReference>
<feature type="repeat" description="TPR" evidence="6">
    <location>
        <begin position="160"/>
        <end position="193"/>
    </location>
</feature>
<accession>A0ABU3U6K3</accession>
<evidence type="ECO:0000256" key="4">
    <source>
        <dbReference type="ARBA" id="ARBA00022679"/>
    </source>
</evidence>
<dbReference type="SUPFAM" id="SSF47384">
    <property type="entry name" value="Homodimeric domain of signal transducing histidine kinase"/>
    <property type="match status" value="1"/>
</dbReference>
<dbReference type="InterPro" id="IPR005467">
    <property type="entry name" value="His_kinase_dom"/>
</dbReference>
<dbReference type="InterPro" id="IPR003594">
    <property type="entry name" value="HATPase_dom"/>
</dbReference>
<dbReference type="PANTHER" id="PTHR43047">
    <property type="entry name" value="TWO-COMPONENT HISTIDINE PROTEIN KINASE"/>
    <property type="match status" value="1"/>
</dbReference>
<keyword evidence="6" id="KW-0802">TPR repeat</keyword>
<dbReference type="InterPro" id="IPR019734">
    <property type="entry name" value="TPR_rpt"/>
</dbReference>
<dbReference type="PROSITE" id="PS50005">
    <property type="entry name" value="TPR"/>
    <property type="match status" value="2"/>
</dbReference>
<evidence type="ECO:0000313" key="9">
    <source>
        <dbReference type="EMBL" id="MDU8885944.1"/>
    </source>
</evidence>
<dbReference type="SMART" id="SM00028">
    <property type="entry name" value="TPR"/>
    <property type="match status" value="6"/>
</dbReference>
<dbReference type="Gene3D" id="1.10.287.130">
    <property type="match status" value="1"/>
</dbReference>
<dbReference type="SUPFAM" id="SSF55874">
    <property type="entry name" value="ATPase domain of HSP90 chaperone/DNA topoisomerase II/histidine kinase"/>
    <property type="match status" value="1"/>
</dbReference>
<dbReference type="RefSeq" id="WP_316661868.1">
    <property type="nucleotide sequence ID" value="NZ_JAWHTF010000003.1"/>
</dbReference>
<feature type="transmembrane region" description="Helical" evidence="7">
    <location>
        <begin position="402"/>
        <end position="423"/>
    </location>
</feature>
<dbReference type="PRINTS" id="PR00344">
    <property type="entry name" value="BCTRLSENSOR"/>
</dbReference>
<dbReference type="InterPro" id="IPR011990">
    <property type="entry name" value="TPR-like_helical_dom_sf"/>
</dbReference>
<dbReference type="Pfam" id="PF02518">
    <property type="entry name" value="HATPase_c"/>
    <property type="match status" value="1"/>
</dbReference>
<keyword evidence="7" id="KW-1133">Transmembrane helix</keyword>
<protein>
    <recommendedName>
        <fullName evidence="2">histidine kinase</fullName>
        <ecNumber evidence="2">2.7.13.3</ecNumber>
    </recommendedName>
</protein>
<dbReference type="SMART" id="SM00388">
    <property type="entry name" value="HisKA"/>
    <property type="match status" value="1"/>
</dbReference>
<reference evidence="9 10" key="1">
    <citation type="submission" date="2023-10" db="EMBL/GenBank/DDBJ databases">
        <title>Marimonas sp. nov. isolated from tidal mud flat.</title>
        <authorList>
            <person name="Jaincy N.J."/>
            <person name="Srinivasan S."/>
            <person name="Lee S.-S."/>
        </authorList>
    </citation>
    <scope>NUCLEOTIDE SEQUENCE [LARGE SCALE GENOMIC DNA]</scope>
    <source>
        <strain evidence="9 10">MJ-SS3</strain>
    </source>
</reference>
<feature type="repeat" description="TPR" evidence="6">
    <location>
        <begin position="200"/>
        <end position="233"/>
    </location>
</feature>
<evidence type="ECO:0000313" key="10">
    <source>
        <dbReference type="Proteomes" id="UP001268651"/>
    </source>
</evidence>
<organism evidence="9 10">
    <name type="scientific">Gilvirhabdus luticola</name>
    <dbReference type="NCBI Taxonomy" id="3079858"/>
    <lineage>
        <taxon>Bacteria</taxon>
        <taxon>Pseudomonadati</taxon>
        <taxon>Bacteroidota</taxon>
        <taxon>Flavobacteriia</taxon>
        <taxon>Flavobacteriales</taxon>
        <taxon>Flavobacteriaceae</taxon>
        <taxon>Gilvirhabdus</taxon>
    </lineage>
</organism>
<evidence type="ECO:0000256" key="3">
    <source>
        <dbReference type="ARBA" id="ARBA00022553"/>
    </source>
</evidence>
<evidence type="ECO:0000256" key="7">
    <source>
        <dbReference type="SAM" id="Phobius"/>
    </source>
</evidence>
<evidence type="ECO:0000256" key="6">
    <source>
        <dbReference type="PROSITE-ProRule" id="PRU00339"/>
    </source>
</evidence>
<dbReference type="Gene3D" id="3.30.565.10">
    <property type="entry name" value="Histidine kinase-like ATPase, C-terminal domain"/>
    <property type="match status" value="1"/>
</dbReference>
<keyword evidence="4" id="KW-0808">Transferase</keyword>
<feature type="domain" description="Histidine kinase" evidence="8">
    <location>
        <begin position="469"/>
        <end position="683"/>
    </location>
</feature>
<dbReference type="GO" id="GO:0016301">
    <property type="term" value="F:kinase activity"/>
    <property type="evidence" value="ECO:0007669"/>
    <property type="project" value="UniProtKB-KW"/>
</dbReference>
<comment type="caution">
    <text evidence="9">The sequence shown here is derived from an EMBL/GenBank/DDBJ whole genome shotgun (WGS) entry which is preliminary data.</text>
</comment>
<dbReference type="InterPro" id="IPR004358">
    <property type="entry name" value="Sig_transdc_His_kin-like_C"/>
</dbReference>
<dbReference type="CDD" id="cd00082">
    <property type="entry name" value="HisKA"/>
    <property type="match status" value="1"/>
</dbReference>
<name>A0ABU3U6K3_9FLAO</name>
<keyword evidence="3" id="KW-0597">Phosphoprotein</keyword>
<dbReference type="SUPFAM" id="SSF48452">
    <property type="entry name" value="TPR-like"/>
    <property type="match status" value="2"/>
</dbReference>
<dbReference type="PROSITE" id="PS50109">
    <property type="entry name" value="HIS_KIN"/>
    <property type="match status" value="1"/>
</dbReference>
<dbReference type="InterPro" id="IPR036890">
    <property type="entry name" value="HATPase_C_sf"/>
</dbReference>
<evidence type="ECO:0000259" key="8">
    <source>
        <dbReference type="PROSITE" id="PS50109"/>
    </source>
</evidence>
<dbReference type="SMART" id="SM00387">
    <property type="entry name" value="HATPase_c"/>
    <property type="match status" value="1"/>
</dbReference>
<dbReference type="PANTHER" id="PTHR43047:SF72">
    <property type="entry name" value="OSMOSENSING HISTIDINE PROTEIN KINASE SLN1"/>
    <property type="match status" value="1"/>
</dbReference>
<evidence type="ECO:0000256" key="1">
    <source>
        <dbReference type="ARBA" id="ARBA00000085"/>
    </source>
</evidence>
<comment type="catalytic activity">
    <reaction evidence="1">
        <text>ATP + protein L-histidine = ADP + protein N-phospho-L-histidine.</text>
        <dbReference type="EC" id="2.7.13.3"/>
    </reaction>
</comment>
<dbReference type="Proteomes" id="UP001268651">
    <property type="component" value="Unassembled WGS sequence"/>
</dbReference>
<evidence type="ECO:0000256" key="5">
    <source>
        <dbReference type="ARBA" id="ARBA00022777"/>
    </source>
</evidence>
<keyword evidence="7" id="KW-0472">Membrane</keyword>
<dbReference type="Gene3D" id="1.25.40.10">
    <property type="entry name" value="Tetratricopeptide repeat domain"/>
    <property type="match status" value="3"/>
</dbReference>
<dbReference type="EMBL" id="JAWHTF010000003">
    <property type="protein sequence ID" value="MDU8885944.1"/>
    <property type="molecule type" value="Genomic_DNA"/>
</dbReference>
<keyword evidence="7" id="KW-0812">Transmembrane</keyword>
<gene>
    <name evidence="9" type="ORF">RXV94_07210</name>
</gene>
<dbReference type="EC" id="2.7.13.3" evidence="2"/>
<sequence length="688" mass="77991">MRKIITIISFLSVFISLSQTKEVDSLTIQLAFQNADTSKVKTSVELIKALYKLEDYSKALKFISETEKLSNSLNYKQGNAEVLYFKALIYTTNNDYINAIDNYSKSKALFAELNDTLGIAKVNNQIGLIEIQRGNYNKGLQYSLAAINELEKRGLRDELVSAYSNLASAYRNINLYNKAIEFNLKALNLQQRLNDTDGIIRSSINLGELYSREKENRKAIEYFENVLSIIDQDNDSLKGIILPKLGGEYLQFKDYDKSALYLIQGLQLNRKTNNENGLLISLNNLGKLNFERGFYNTAEAQLLEAKNIAKSRNNDTELLANYKFLKSLDSTRRNFARAYVWQREYYELQNSINKQRNITTDNIHSIEPFEEDLISDDSIVVNPVMAKAETLAFQQRIKTQTYFIYALIGAFIIALILLIVNYLKKSENIKHLRELEEENQKSKLQNEAVTEQVKHLEDINRVKDKLFSIVSHDLKDSLTSIKGFIDLLSDGDISEEEFDKLIPELSDNANNATMLLFNLLNWSKSQMQSLEANPSLFDVQEIFQDKINLIEQRLDNKGIKLIDRSLKDFAYADRSMIEIVIQNLLTNAVKFSQAGDIITISNHISNGSSVISVSDTGVGISEENIGKLFKSHSFTTTGTKNEKGTGLGLSICKELVELNKGKIWVESTEGVGSTFYVQLPKSKSSVVN</sequence>
<dbReference type="InterPro" id="IPR003661">
    <property type="entry name" value="HisK_dim/P_dom"/>
</dbReference>
<keyword evidence="10" id="KW-1185">Reference proteome</keyword>
<proteinExistence type="predicted"/>
<evidence type="ECO:0000256" key="2">
    <source>
        <dbReference type="ARBA" id="ARBA00012438"/>
    </source>
</evidence>